<dbReference type="PROSITE" id="PS51318">
    <property type="entry name" value="TAT"/>
    <property type="match status" value="1"/>
</dbReference>
<dbReference type="EMBL" id="BONX01000074">
    <property type="protein sequence ID" value="GIH01531.1"/>
    <property type="molecule type" value="Genomic_DNA"/>
</dbReference>
<keyword evidence="2" id="KW-0378">Hydrolase</keyword>
<dbReference type="GO" id="GO:0016787">
    <property type="term" value="F:hydrolase activity"/>
    <property type="evidence" value="ECO:0007669"/>
    <property type="project" value="UniProtKB-KW"/>
</dbReference>
<dbReference type="InterPro" id="IPR052897">
    <property type="entry name" value="Sec-Metab_Biosynth_Hydrolase"/>
</dbReference>
<evidence type="ECO:0000313" key="3">
    <source>
        <dbReference type="Proteomes" id="UP000621500"/>
    </source>
</evidence>
<dbReference type="RefSeq" id="WP_239314130.1">
    <property type="nucleotide sequence ID" value="NZ_BONX01000074.1"/>
</dbReference>
<gene>
    <name evidence="2" type="ORF">Pma05_81030</name>
</gene>
<dbReference type="PANTHER" id="PTHR37017">
    <property type="entry name" value="AB HYDROLASE-1 DOMAIN-CONTAINING PROTEIN-RELATED"/>
    <property type="match status" value="1"/>
</dbReference>
<proteinExistence type="predicted"/>
<dbReference type="InterPro" id="IPR000073">
    <property type="entry name" value="AB_hydrolase_1"/>
</dbReference>
<comment type="caution">
    <text evidence="2">The sequence shown here is derived from an EMBL/GenBank/DDBJ whole genome shotgun (WGS) entry which is preliminary data.</text>
</comment>
<sequence length="279" mass="28658">MSRLVNELKPKGSTPMTTTRRTLLAGSAAAAAGAALGAPAAQAHSGRGGMQKPTVVLVHGAFADASGWNAVAGRLIRAGYPVIAPANPLRGVAADSAYLASVLATIGGPLVLAAHSYGGLVVTNAATGNSNVKALVYVAAFAADQGETLLGLQTTYPGSMLSETALDFRPHGAGVDGYIKKAVFRDVFAGDVPRATTDLMWAGQRPADLRTLQEPSGVPAWKTTPSWYLVARDDNVLPAAAQRFMARRAGARTVEVAASHVAMISQPAATAELIMRAAC</sequence>
<organism evidence="2 3">
    <name type="scientific">Plantactinospora mayteni</name>
    <dbReference type="NCBI Taxonomy" id="566021"/>
    <lineage>
        <taxon>Bacteria</taxon>
        <taxon>Bacillati</taxon>
        <taxon>Actinomycetota</taxon>
        <taxon>Actinomycetes</taxon>
        <taxon>Micromonosporales</taxon>
        <taxon>Micromonosporaceae</taxon>
        <taxon>Plantactinospora</taxon>
    </lineage>
</organism>
<dbReference type="Proteomes" id="UP000621500">
    <property type="component" value="Unassembled WGS sequence"/>
</dbReference>
<feature type="domain" description="AB hydrolase-1" evidence="1">
    <location>
        <begin position="55"/>
        <end position="272"/>
    </location>
</feature>
<reference evidence="2 3" key="1">
    <citation type="submission" date="2021-01" db="EMBL/GenBank/DDBJ databases">
        <title>Whole genome shotgun sequence of Plantactinospora mayteni NBRC 109088.</title>
        <authorList>
            <person name="Komaki H."/>
            <person name="Tamura T."/>
        </authorList>
    </citation>
    <scope>NUCLEOTIDE SEQUENCE [LARGE SCALE GENOMIC DNA]</scope>
    <source>
        <strain evidence="2 3">NBRC 109088</strain>
    </source>
</reference>
<dbReference type="InterPro" id="IPR006311">
    <property type="entry name" value="TAT_signal"/>
</dbReference>
<accession>A0ABQ4F3N5</accession>
<dbReference type="InterPro" id="IPR029058">
    <property type="entry name" value="AB_hydrolase_fold"/>
</dbReference>
<name>A0ABQ4F3N5_9ACTN</name>
<dbReference type="Gene3D" id="3.40.50.1820">
    <property type="entry name" value="alpha/beta hydrolase"/>
    <property type="match status" value="1"/>
</dbReference>
<evidence type="ECO:0000259" key="1">
    <source>
        <dbReference type="Pfam" id="PF12697"/>
    </source>
</evidence>
<protein>
    <submittedName>
        <fullName evidence="2">Alpha/beta hydrolase</fullName>
    </submittedName>
</protein>
<dbReference type="SUPFAM" id="SSF53474">
    <property type="entry name" value="alpha/beta-Hydrolases"/>
    <property type="match status" value="1"/>
</dbReference>
<evidence type="ECO:0000313" key="2">
    <source>
        <dbReference type="EMBL" id="GIH01531.1"/>
    </source>
</evidence>
<keyword evidence="3" id="KW-1185">Reference proteome</keyword>
<dbReference type="Pfam" id="PF12697">
    <property type="entry name" value="Abhydrolase_6"/>
    <property type="match status" value="1"/>
</dbReference>
<dbReference type="PANTHER" id="PTHR37017:SF11">
    <property type="entry name" value="ESTERASE_LIPASE_THIOESTERASE DOMAIN-CONTAINING PROTEIN"/>
    <property type="match status" value="1"/>
</dbReference>